<dbReference type="OrthoDB" id="4561261at2759"/>
<reference evidence="1" key="1">
    <citation type="journal article" date="2020" name="Stud. Mycol.">
        <title>101 Dothideomycetes genomes: a test case for predicting lifestyles and emergence of pathogens.</title>
        <authorList>
            <person name="Haridas S."/>
            <person name="Albert R."/>
            <person name="Binder M."/>
            <person name="Bloem J."/>
            <person name="Labutti K."/>
            <person name="Salamov A."/>
            <person name="Andreopoulos B."/>
            <person name="Baker S."/>
            <person name="Barry K."/>
            <person name="Bills G."/>
            <person name="Bluhm B."/>
            <person name="Cannon C."/>
            <person name="Castanera R."/>
            <person name="Culley D."/>
            <person name="Daum C."/>
            <person name="Ezra D."/>
            <person name="Gonzalez J."/>
            <person name="Henrissat B."/>
            <person name="Kuo A."/>
            <person name="Liang C."/>
            <person name="Lipzen A."/>
            <person name="Lutzoni F."/>
            <person name="Magnuson J."/>
            <person name="Mondo S."/>
            <person name="Nolan M."/>
            <person name="Ohm R."/>
            <person name="Pangilinan J."/>
            <person name="Park H.-J."/>
            <person name="Ramirez L."/>
            <person name="Alfaro M."/>
            <person name="Sun H."/>
            <person name="Tritt A."/>
            <person name="Yoshinaga Y."/>
            <person name="Zwiers L.-H."/>
            <person name="Turgeon B."/>
            <person name="Goodwin S."/>
            <person name="Spatafora J."/>
            <person name="Crous P."/>
            <person name="Grigoriev I."/>
        </authorList>
    </citation>
    <scope>NUCLEOTIDE SEQUENCE</scope>
    <source>
        <strain evidence="1">CBS 122368</strain>
    </source>
</reference>
<gene>
    <name evidence="1" type="ORF">BU26DRAFT_521294</name>
</gene>
<dbReference type="GeneID" id="54582825"/>
<evidence type="ECO:0000313" key="2">
    <source>
        <dbReference type="Proteomes" id="UP000800094"/>
    </source>
</evidence>
<accession>A0A6A6IAF0</accession>
<proteinExistence type="predicted"/>
<dbReference type="EMBL" id="ML987198">
    <property type="protein sequence ID" value="KAF2246902.1"/>
    <property type="molecule type" value="Genomic_DNA"/>
</dbReference>
<organism evidence="1 2">
    <name type="scientific">Trematosphaeria pertusa</name>
    <dbReference type="NCBI Taxonomy" id="390896"/>
    <lineage>
        <taxon>Eukaryota</taxon>
        <taxon>Fungi</taxon>
        <taxon>Dikarya</taxon>
        <taxon>Ascomycota</taxon>
        <taxon>Pezizomycotina</taxon>
        <taxon>Dothideomycetes</taxon>
        <taxon>Pleosporomycetidae</taxon>
        <taxon>Pleosporales</taxon>
        <taxon>Massarineae</taxon>
        <taxon>Trematosphaeriaceae</taxon>
        <taxon>Trematosphaeria</taxon>
    </lineage>
</organism>
<dbReference type="Proteomes" id="UP000800094">
    <property type="component" value="Unassembled WGS sequence"/>
</dbReference>
<evidence type="ECO:0000313" key="1">
    <source>
        <dbReference type="EMBL" id="KAF2246902.1"/>
    </source>
</evidence>
<dbReference type="AlphaFoldDB" id="A0A6A6IAF0"/>
<sequence length="146" mass="16789">MDPHTQETLPKAEAIRLCFRFKPQDIPGEPGARSITVADAFMEVNFQRKFDWERDYVYTPAGIDETTKKLFMFLDVNKHANSTFQTLRCYKVAKGSPMIFESTQFNSVRNFSDMFPWGGREMRQQEKATVHPVCPEAQGVDQTVAD</sequence>
<name>A0A6A6IAF0_9PLEO</name>
<protein>
    <submittedName>
        <fullName evidence="1">Uncharacterized protein</fullName>
    </submittedName>
</protein>
<dbReference type="RefSeq" id="XP_033681906.1">
    <property type="nucleotide sequence ID" value="XM_033829495.1"/>
</dbReference>
<keyword evidence="2" id="KW-1185">Reference proteome</keyword>